<comment type="caution">
    <text evidence="1">The sequence shown here is derived from an EMBL/GenBank/DDBJ whole genome shotgun (WGS) entry which is preliminary data.</text>
</comment>
<keyword evidence="2" id="KW-1185">Reference proteome</keyword>
<evidence type="ECO:0000313" key="1">
    <source>
        <dbReference type="EMBL" id="MFC6177252.1"/>
    </source>
</evidence>
<dbReference type="Proteomes" id="UP001596288">
    <property type="component" value="Unassembled WGS sequence"/>
</dbReference>
<protein>
    <submittedName>
        <fullName evidence="1">Uncharacterized protein</fullName>
    </submittedName>
</protein>
<name>A0ABW1RPB9_9LACO</name>
<dbReference type="EMBL" id="JBHSSF010000027">
    <property type="protein sequence ID" value="MFC6177252.1"/>
    <property type="molecule type" value="Genomic_DNA"/>
</dbReference>
<evidence type="ECO:0000313" key="2">
    <source>
        <dbReference type="Proteomes" id="UP001596288"/>
    </source>
</evidence>
<accession>A0ABW1RPB9</accession>
<proteinExistence type="predicted"/>
<sequence length="41" mass="4593">MLANASNDSRLDQANWNRLKQLIMLAKDGGPMGPTDFRAQF</sequence>
<reference evidence="2" key="1">
    <citation type="journal article" date="2019" name="Int. J. Syst. Evol. Microbiol.">
        <title>The Global Catalogue of Microorganisms (GCM) 10K type strain sequencing project: providing services to taxonomists for standard genome sequencing and annotation.</title>
        <authorList>
            <consortium name="The Broad Institute Genomics Platform"/>
            <consortium name="The Broad Institute Genome Sequencing Center for Infectious Disease"/>
            <person name="Wu L."/>
            <person name="Ma J."/>
        </authorList>
    </citation>
    <scope>NUCLEOTIDE SEQUENCE [LARGE SCALE GENOMIC DNA]</scope>
    <source>
        <strain evidence="2">CCM 8927</strain>
    </source>
</reference>
<gene>
    <name evidence="1" type="ORF">ACFQAV_10390</name>
</gene>
<organism evidence="1 2">
    <name type="scientific">Companilactobacillus huachuanensis</name>
    <dbReference type="NCBI Taxonomy" id="2559914"/>
    <lineage>
        <taxon>Bacteria</taxon>
        <taxon>Bacillati</taxon>
        <taxon>Bacillota</taxon>
        <taxon>Bacilli</taxon>
        <taxon>Lactobacillales</taxon>
        <taxon>Lactobacillaceae</taxon>
        <taxon>Companilactobacillus</taxon>
    </lineage>
</organism>
<dbReference type="RefSeq" id="WP_376988004.1">
    <property type="nucleotide sequence ID" value="NZ_JBHSSF010000027.1"/>
</dbReference>